<evidence type="ECO:0000256" key="1">
    <source>
        <dbReference type="SAM" id="MobiDB-lite"/>
    </source>
</evidence>
<dbReference type="SUPFAM" id="SSF110997">
    <property type="entry name" value="Sporulation related repeat"/>
    <property type="match status" value="1"/>
</dbReference>
<feature type="region of interest" description="Disordered" evidence="1">
    <location>
        <begin position="71"/>
        <end position="116"/>
    </location>
</feature>
<dbReference type="GO" id="GO:0030428">
    <property type="term" value="C:cell septum"/>
    <property type="evidence" value="ECO:0007669"/>
    <property type="project" value="TreeGrafter"/>
</dbReference>
<feature type="domain" description="SPOR" evidence="3">
    <location>
        <begin position="118"/>
        <end position="195"/>
    </location>
</feature>
<gene>
    <name evidence="4" type="ORF">MAGMO_2189</name>
</gene>
<sequence length="287" mass="31494">MGISLPMGNMPAMLGRVVPWVLAAIFAVAAVAILWDGARSKPEGAEENLWKPPPSLLNVAMPLPERVLQELEGVEKGDAPKRRERRVARVAPKREQMKLPPPPTRKAKPATPTAPPKVVEGSRFIVQVGSFVYAFGAEKLVERLHNHGYKAAVIVSEEMVNLNQVQAGPYGDLESAKEAELKLRAGGLPATIEKSWEGLIVTIGESMMLGQAISMMEQSERLYVHPLRLMKVEAPQKLSKVVLGPYAKQKRAKSIAGSMSELGMMSPLIKVWEGGELEPAWKEDKKR</sequence>
<dbReference type="InterPro" id="IPR007730">
    <property type="entry name" value="SPOR-like_dom"/>
</dbReference>
<dbReference type="Pfam" id="PF05036">
    <property type="entry name" value="SPOR"/>
    <property type="match status" value="1"/>
</dbReference>
<feature type="compositionally biased region" description="Basic and acidic residues" evidence="1">
    <location>
        <begin position="71"/>
        <end position="81"/>
    </location>
</feature>
<feature type="transmembrane region" description="Helical" evidence="2">
    <location>
        <begin position="17"/>
        <end position="35"/>
    </location>
</feature>
<dbReference type="GO" id="GO:0032506">
    <property type="term" value="P:cytokinetic process"/>
    <property type="evidence" value="ECO:0007669"/>
    <property type="project" value="TreeGrafter"/>
</dbReference>
<dbReference type="InterPro" id="IPR036680">
    <property type="entry name" value="SPOR-like_sf"/>
</dbReference>
<evidence type="ECO:0000259" key="3">
    <source>
        <dbReference type="PROSITE" id="PS51724"/>
    </source>
</evidence>
<dbReference type="EMBL" id="LO017727">
    <property type="protein sequence ID" value="CRH06355.1"/>
    <property type="molecule type" value="Genomic_DNA"/>
</dbReference>
<dbReference type="GO" id="GO:0032153">
    <property type="term" value="C:cell division site"/>
    <property type="evidence" value="ECO:0007669"/>
    <property type="project" value="TreeGrafter"/>
</dbReference>
<dbReference type="GO" id="GO:0042834">
    <property type="term" value="F:peptidoglycan binding"/>
    <property type="evidence" value="ECO:0007669"/>
    <property type="project" value="InterPro"/>
</dbReference>
<protein>
    <recommendedName>
        <fullName evidence="3">SPOR domain-containing protein</fullName>
    </recommendedName>
</protein>
<dbReference type="PANTHER" id="PTHR38687:SF1">
    <property type="entry name" value="CELL DIVISION PROTEIN DEDD"/>
    <property type="match status" value="1"/>
</dbReference>
<reference evidence="4" key="1">
    <citation type="submission" date="2015-04" db="EMBL/GenBank/DDBJ databases">
        <authorList>
            <person name="Syromyatnikov M.Y."/>
            <person name="Popov V.N."/>
        </authorList>
    </citation>
    <scope>NUCLEOTIDE SEQUENCE</scope>
    <source>
        <strain evidence="4">MO-1</strain>
    </source>
</reference>
<organism evidence="4">
    <name type="scientific">Magnetococcus massalia (strain MO-1)</name>
    <dbReference type="NCBI Taxonomy" id="451514"/>
    <lineage>
        <taxon>Bacteria</taxon>
        <taxon>Pseudomonadati</taxon>
        <taxon>Pseudomonadota</taxon>
        <taxon>Magnetococcia</taxon>
        <taxon>Magnetococcales</taxon>
        <taxon>Magnetococcaceae</taxon>
        <taxon>Magnetococcus</taxon>
    </lineage>
</organism>
<dbReference type="Gene3D" id="3.30.70.1070">
    <property type="entry name" value="Sporulation related repeat"/>
    <property type="match status" value="1"/>
</dbReference>
<evidence type="ECO:0000256" key="2">
    <source>
        <dbReference type="SAM" id="Phobius"/>
    </source>
</evidence>
<keyword evidence="2" id="KW-0812">Transmembrane</keyword>
<proteinExistence type="predicted"/>
<accession>A0A1S7LHE2</accession>
<evidence type="ECO:0000313" key="4">
    <source>
        <dbReference type="EMBL" id="CRH06355.1"/>
    </source>
</evidence>
<dbReference type="PROSITE" id="PS51724">
    <property type="entry name" value="SPOR"/>
    <property type="match status" value="1"/>
</dbReference>
<dbReference type="AlphaFoldDB" id="A0A1S7LHE2"/>
<dbReference type="PANTHER" id="PTHR38687">
    <property type="entry name" value="CELL DIVISION PROTEIN DEDD-RELATED"/>
    <property type="match status" value="1"/>
</dbReference>
<dbReference type="InterPro" id="IPR052521">
    <property type="entry name" value="Cell_div_SPOR-domain"/>
</dbReference>
<keyword evidence="2" id="KW-1133">Transmembrane helix</keyword>
<keyword evidence="2" id="KW-0472">Membrane</keyword>
<name>A0A1S7LHE2_MAGMO</name>